<keyword evidence="5" id="KW-0131">Cell cycle</keyword>
<name>A0A8C4R2G5_EPTBU</name>
<evidence type="ECO:0000256" key="5">
    <source>
        <dbReference type="ARBA" id="ARBA00023306"/>
    </source>
</evidence>
<dbReference type="AlphaFoldDB" id="A0A8C4R2G5"/>
<dbReference type="PANTHER" id="PTHR22526:SF2">
    <property type="entry name" value="ANAPHASE PROMOTING COMPLEX C SUBUNIT 15, PSEUDOGENE-RELATED"/>
    <property type="match status" value="1"/>
</dbReference>
<evidence type="ECO:0000256" key="1">
    <source>
        <dbReference type="ARBA" id="ARBA00004906"/>
    </source>
</evidence>
<accession>A0A8C4R2G5</accession>
<dbReference type="InterPro" id="IPR026182">
    <property type="entry name" value="ANAPC15"/>
</dbReference>
<evidence type="ECO:0000256" key="2">
    <source>
        <dbReference type="ARBA" id="ARBA00009618"/>
    </source>
</evidence>
<reference evidence="7" key="1">
    <citation type="submission" date="2025-08" db="UniProtKB">
        <authorList>
            <consortium name="Ensembl"/>
        </authorList>
    </citation>
    <scope>IDENTIFICATION</scope>
</reference>
<feature type="region of interest" description="Disordered" evidence="6">
    <location>
        <begin position="52"/>
        <end position="102"/>
    </location>
</feature>
<evidence type="ECO:0000256" key="3">
    <source>
        <dbReference type="ARBA" id="ARBA00022618"/>
    </source>
</evidence>
<dbReference type="GO" id="GO:0051301">
    <property type="term" value="P:cell division"/>
    <property type="evidence" value="ECO:0007669"/>
    <property type="project" value="UniProtKB-KW"/>
</dbReference>
<dbReference type="Ensembl" id="ENSEBUT00000023720.1">
    <property type="protein sequence ID" value="ENSEBUP00000023144.1"/>
    <property type="gene ID" value="ENSEBUG00000014263.1"/>
</dbReference>
<organism evidence="7 8">
    <name type="scientific">Eptatretus burgeri</name>
    <name type="common">Inshore hagfish</name>
    <dbReference type="NCBI Taxonomy" id="7764"/>
    <lineage>
        <taxon>Eukaryota</taxon>
        <taxon>Metazoa</taxon>
        <taxon>Chordata</taxon>
        <taxon>Craniata</taxon>
        <taxon>Vertebrata</taxon>
        <taxon>Cyclostomata</taxon>
        <taxon>Myxini</taxon>
        <taxon>Myxiniformes</taxon>
        <taxon>Myxinidae</taxon>
        <taxon>Eptatretinae</taxon>
        <taxon>Eptatretus</taxon>
    </lineage>
</organism>
<dbReference type="Pfam" id="PF15243">
    <property type="entry name" value="ANAPC15"/>
    <property type="match status" value="1"/>
</dbReference>
<dbReference type="PANTHER" id="PTHR22526">
    <property type="entry name" value="ANAPHASE PROMOTING COMPLEX C SUBUNIT 15, PSEUDOGENE-RELATED"/>
    <property type="match status" value="1"/>
</dbReference>
<evidence type="ECO:0000256" key="4">
    <source>
        <dbReference type="ARBA" id="ARBA00022776"/>
    </source>
</evidence>
<dbReference type="GO" id="GO:0090266">
    <property type="term" value="P:regulation of mitotic cell cycle spindle assembly checkpoint"/>
    <property type="evidence" value="ECO:0007669"/>
    <property type="project" value="InterPro"/>
</dbReference>
<sequence>MSTLFPCLLPHAVTGPWFTSDLPAESECDLKKQEQQYALWLQSIAEKDNNLLPIGKTASENFEEEEEEEEESEEDSEEEADIDDDVNGYEDSHGEGEINEVC</sequence>
<reference evidence="7" key="2">
    <citation type="submission" date="2025-09" db="UniProtKB">
        <authorList>
            <consortium name="Ensembl"/>
        </authorList>
    </citation>
    <scope>IDENTIFICATION</scope>
</reference>
<comment type="similarity">
    <text evidence="2">Belongs to the APC15 family.</text>
</comment>
<feature type="compositionally biased region" description="Acidic residues" evidence="6">
    <location>
        <begin position="61"/>
        <end position="88"/>
    </location>
</feature>
<keyword evidence="4" id="KW-0498">Mitosis</keyword>
<keyword evidence="8" id="KW-1185">Reference proteome</keyword>
<protein>
    <submittedName>
        <fullName evidence="7">Anaphase promoting complex subunit 15</fullName>
    </submittedName>
</protein>
<evidence type="ECO:0000256" key="6">
    <source>
        <dbReference type="SAM" id="MobiDB-lite"/>
    </source>
</evidence>
<evidence type="ECO:0000313" key="8">
    <source>
        <dbReference type="Proteomes" id="UP000694388"/>
    </source>
</evidence>
<dbReference type="Proteomes" id="UP000694388">
    <property type="component" value="Unplaced"/>
</dbReference>
<comment type="pathway">
    <text evidence="1">Protein modification; protein ubiquitination.</text>
</comment>
<keyword evidence="3" id="KW-0132">Cell division</keyword>
<dbReference type="GeneTree" id="ENSGT00390000000938"/>
<dbReference type="OMA" id="EGTDQDQ"/>
<evidence type="ECO:0000313" key="7">
    <source>
        <dbReference type="Ensembl" id="ENSEBUP00000023144.1"/>
    </source>
</evidence>
<proteinExistence type="inferred from homology"/>
<dbReference type="GO" id="GO:0005680">
    <property type="term" value="C:anaphase-promoting complex"/>
    <property type="evidence" value="ECO:0007669"/>
    <property type="project" value="InterPro"/>
</dbReference>